<reference evidence="1" key="1">
    <citation type="submission" date="2021-03" db="EMBL/GenBank/DDBJ databases">
        <authorList>
            <person name="Palmer J.M."/>
        </authorList>
    </citation>
    <scope>NUCLEOTIDE SEQUENCE</scope>
    <source>
        <strain evidence="1">ARV_011</strain>
    </source>
</reference>
<dbReference type="EMBL" id="JAHMUF010000019">
    <property type="protein sequence ID" value="KAG7192194.1"/>
    <property type="molecule type" value="Genomic_DNA"/>
</dbReference>
<accession>A0A9P8AHI9</accession>
<dbReference type="OrthoDB" id="4025436at2759"/>
<comment type="caution">
    <text evidence="1">The sequence shown here is derived from an EMBL/GenBank/DDBJ whole genome shotgun (WGS) entry which is preliminary data.</text>
</comment>
<dbReference type="RefSeq" id="XP_043047744.1">
    <property type="nucleotide sequence ID" value="XM_043192689.1"/>
</dbReference>
<proteinExistence type="predicted"/>
<name>A0A9P8AHI9_9ASCO</name>
<dbReference type="AlphaFoldDB" id="A0A9P8AHI9"/>
<gene>
    <name evidence="1" type="ORF">KQ657_001910</name>
</gene>
<evidence type="ECO:0000313" key="2">
    <source>
        <dbReference type="Proteomes" id="UP000790833"/>
    </source>
</evidence>
<keyword evidence="2" id="KW-1185">Reference proteome</keyword>
<dbReference type="GeneID" id="66115284"/>
<evidence type="ECO:0000313" key="1">
    <source>
        <dbReference type="EMBL" id="KAG7192194.1"/>
    </source>
</evidence>
<dbReference type="Proteomes" id="UP000790833">
    <property type="component" value="Unassembled WGS sequence"/>
</dbReference>
<sequence length="235" mass="27445">MIATHKRKQYTETPFEYNHKTSTPHVSLQRLTFDPPSYFVWFESVCAFVKDDHNICTMLVLSHYSKNIDNDEEYLHEVSQSIKACEANLKLNAYINETLLRSVDPQLGLSVGVSTMESASENFERLKSYFSGRISAFYYLNLESQLKFDINNVLQFLKDIDCLSRVYSFAFRGDAQMTPELKLQWIMNSLRGNQEILLDIQNDWENIIKNPMLLRSILTKHLNKAKRVRRALMDV</sequence>
<protein>
    <submittedName>
        <fullName evidence="1">Uncharacterized protein</fullName>
    </submittedName>
</protein>
<organism evidence="1 2">
    <name type="scientific">Scheffersomyces spartinae</name>
    <dbReference type="NCBI Taxonomy" id="45513"/>
    <lineage>
        <taxon>Eukaryota</taxon>
        <taxon>Fungi</taxon>
        <taxon>Dikarya</taxon>
        <taxon>Ascomycota</taxon>
        <taxon>Saccharomycotina</taxon>
        <taxon>Pichiomycetes</taxon>
        <taxon>Debaryomycetaceae</taxon>
        <taxon>Scheffersomyces</taxon>
    </lineage>
</organism>